<dbReference type="GO" id="GO:0006915">
    <property type="term" value="P:apoptotic process"/>
    <property type="evidence" value="ECO:0007669"/>
    <property type="project" value="UniProtKB-KW"/>
</dbReference>
<keyword evidence="11" id="KW-0539">Nucleus</keyword>
<feature type="domain" description="Glutathione S-transferase C-terminal" evidence="16">
    <location>
        <begin position="250"/>
        <end position="302"/>
    </location>
</feature>
<evidence type="ECO:0000256" key="4">
    <source>
        <dbReference type="ARBA" id="ARBA00022473"/>
    </source>
</evidence>
<sequence>MPMYQVKPISGGDLKVDLPTCMYKLPNIHAQPDSGSCIDNLLQNGEVDPALKALEQRQDEILRRLYELKAAVDGLAKTVTTPDADLDATSLSSAATMCASKEVADLDTLLGKDLGALRDIVINANPSSPPLSLLVLHGLLCQRYRVLSTVHVHSSVSTVPPKLLNCLGPRHADSYTRQRFQLGFTLIWKNVPRLQMKFSVPNMCPIEGEGNVARFLSRLVGLEPQDPVAATQSDSWVDTAVFQLAEGSGKERAAVLRALNGALGRGPWLVGSELSLADVVCSCCLLQTGTSATSTPANVQRWLKGCQNLGHLACIIPLLQ</sequence>
<evidence type="ECO:0000256" key="14">
    <source>
        <dbReference type="ARBA" id="ARBA00045863"/>
    </source>
</evidence>
<evidence type="ECO:0000256" key="1">
    <source>
        <dbReference type="ARBA" id="ARBA00004123"/>
    </source>
</evidence>
<keyword evidence="19" id="KW-1185">Reference proteome</keyword>
<keyword evidence="5" id="KW-0963">Cytoplasm</keyword>
<evidence type="ECO:0000313" key="19">
    <source>
        <dbReference type="Proteomes" id="UP000515152"/>
    </source>
</evidence>
<keyword evidence="4" id="KW-0217">Developmental protein</keyword>
<evidence type="ECO:0000256" key="13">
    <source>
        <dbReference type="ARBA" id="ARBA00032155"/>
    </source>
</evidence>
<dbReference type="SUPFAM" id="SSF47616">
    <property type="entry name" value="GST C-terminal domain-like"/>
    <property type="match status" value="1"/>
</dbReference>
<evidence type="ECO:0000256" key="12">
    <source>
        <dbReference type="ARBA" id="ARBA00031241"/>
    </source>
</evidence>
<dbReference type="InterPro" id="IPR004046">
    <property type="entry name" value="GST_C"/>
</dbReference>
<name>A0A6P3VU38_CLUHA</name>
<feature type="domain" description="AIMP2 thioredoxin-like" evidence="18">
    <location>
        <begin position="116"/>
        <end position="207"/>
    </location>
</feature>
<proteinExistence type="predicted"/>
<organism evidence="19 20">
    <name type="scientific">Clupea harengus</name>
    <name type="common">Atlantic herring</name>
    <dbReference type="NCBI Taxonomy" id="7950"/>
    <lineage>
        <taxon>Eukaryota</taxon>
        <taxon>Metazoa</taxon>
        <taxon>Chordata</taxon>
        <taxon>Craniata</taxon>
        <taxon>Vertebrata</taxon>
        <taxon>Euteleostomi</taxon>
        <taxon>Actinopterygii</taxon>
        <taxon>Neopterygii</taxon>
        <taxon>Teleostei</taxon>
        <taxon>Clupei</taxon>
        <taxon>Clupeiformes</taxon>
        <taxon>Clupeoidei</taxon>
        <taxon>Clupeidae</taxon>
        <taxon>Clupea</taxon>
    </lineage>
</organism>
<evidence type="ECO:0000256" key="11">
    <source>
        <dbReference type="ARBA" id="ARBA00023242"/>
    </source>
</evidence>
<gene>
    <name evidence="20" type="primary">aimp2</name>
</gene>
<keyword evidence="8" id="KW-0221">Differentiation</keyword>
<evidence type="ECO:0000259" key="17">
    <source>
        <dbReference type="Pfam" id="PF16780"/>
    </source>
</evidence>
<evidence type="ECO:0000313" key="20">
    <source>
        <dbReference type="RefSeq" id="XP_012681379.2"/>
    </source>
</evidence>
<evidence type="ECO:0000256" key="9">
    <source>
        <dbReference type="ARBA" id="ARBA00022843"/>
    </source>
</evidence>
<dbReference type="PANTHER" id="PTHR13438">
    <property type="entry name" value="AMINOACYL TRNA SYNTHASE COMPLEX-INTERACTING MULTIFUNCTIONAL PROTEIN"/>
    <property type="match status" value="1"/>
</dbReference>
<evidence type="ECO:0000256" key="10">
    <source>
        <dbReference type="ARBA" id="ARBA00022917"/>
    </source>
</evidence>
<evidence type="ECO:0000259" key="18">
    <source>
        <dbReference type="Pfam" id="PF18569"/>
    </source>
</evidence>
<dbReference type="GO" id="GO:0005634">
    <property type="term" value="C:nucleus"/>
    <property type="evidence" value="ECO:0007669"/>
    <property type="project" value="UniProtKB-SubCell"/>
</dbReference>
<dbReference type="CTD" id="7965"/>
<evidence type="ECO:0000256" key="15">
    <source>
        <dbReference type="ARBA" id="ARBA00046843"/>
    </source>
</evidence>
<comment type="function">
    <text evidence="14">Required for assembly and stability of the aminoacyl-tRNA synthase complex. Mediates ubiquitination and degradation of FUBP1, a transcriptional activator of MYC, leading to MYC down-regulation which is required for aveolar type II cell differentiation. Blocks MDM2-mediated ubiquitination and degradation of p53/TP53. Functions as a proapoptotic factor.</text>
</comment>
<dbReference type="GO" id="GO:0005829">
    <property type="term" value="C:cytosol"/>
    <property type="evidence" value="ECO:0007669"/>
    <property type="project" value="UniProtKB-SubCell"/>
</dbReference>
<comment type="subunit">
    <text evidence="15">Part of the multisynthetase complex (MSC), a multisubunit complex that groups tRNA ligases for Arg (RARS1), Asp (DARS1), Gln (QARS1), Ile (IARS1), Leu (LARS1), Lys (KARS1), Met (MARS1) the bifunctional ligase for Glu and Pro (EPRS1) and the auxiliary subunits AIMP1/p43, AIMP2/p38 and EEF1E1/p18. Interacts (via N-terminus) with KARS1. Interacts with EPRS1. Forms a linear complex that contains MARS1, EEF1E1, EPRS1 and AIMP2 that is at the core of the multisubunit complex. Binds FUBP1 (via C-terminus). Interacts in both its unphosphorylated and phosphorylated forms with p53/TP53 (via N-terminus) in the nucleus following UV irradiation. Interacts (via N-terminus) with PRKN/parkin (via first RING-type domain). Interacts with TARS3.</text>
</comment>
<evidence type="ECO:0000256" key="8">
    <source>
        <dbReference type="ARBA" id="ARBA00022782"/>
    </source>
</evidence>
<dbReference type="PANTHER" id="PTHR13438:SF2">
    <property type="entry name" value="AMINOACYL TRNA SYNTHASE COMPLEX-INTERACTING MULTIFUNCTIONAL PROTEIN 2"/>
    <property type="match status" value="1"/>
</dbReference>
<evidence type="ECO:0000259" key="16">
    <source>
        <dbReference type="Pfam" id="PF00043"/>
    </source>
</evidence>
<dbReference type="GO" id="GO:0030154">
    <property type="term" value="P:cell differentiation"/>
    <property type="evidence" value="ECO:0007669"/>
    <property type="project" value="UniProtKB-KW"/>
</dbReference>
<dbReference type="InterPro" id="IPR041503">
    <property type="entry name" value="AIMP2_thioredoxin"/>
</dbReference>
<evidence type="ECO:0000256" key="2">
    <source>
        <dbReference type="ARBA" id="ARBA00004514"/>
    </source>
</evidence>
<comment type="subcellular location">
    <subcellularLocation>
        <location evidence="2">Cytoplasm</location>
        <location evidence="2">Cytosol</location>
    </subcellularLocation>
    <subcellularLocation>
        <location evidence="1">Nucleus</location>
    </subcellularLocation>
</comment>
<dbReference type="InterPro" id="IPR031889">
    <property type="entry name" value="AIMP2_LysRS-bd"/>
</dbReference>
<protein>
    <recommendedName>
        <fullName evidence="3">Aminoacyl tRNA synthase complex-interacting multifunctional protein 2</fullName>
    </recommendedName>
    <alternativeName>
        <fullName evidence="13">Multisynthase complex auxiliary component p38</fullName>
    </alternativeName>
    <alternativeName>
        <fullName evidence="12">Protein JTV-1</fullName>
    </alternativeName>
</protein>
<dbReference type="InterPro" id="IPR036282">
    <property type="entry name" value="Glutathione-S-Trfase_C_sf"/>
</dbReference>
<dbReference type="AlphaFoldDB" id="A0A6P3VU38"/>
<dbReference type="GO" id="GO:0017101">
    <property type="term" value="C:aminoacyl-tRNA synthetase multienzyme complex"/>
    <property type="evidence" value="ECO:0007669"/>
    <property type="project" value="InterPro"/>
</dbReference>
<dbReference type="Gene3D" id="1.20.1050.130">
    <property type="match status" value="1"/>
</dbReference>
<keyword evidence="6" id="KW-0597">Phosphoprotein</keyword>
<dbReference type="Pfam" id="PF16780">
    <property type="entry name" value="AIMP2_LysRS_bd"/>
    <property type="match status" value="1"/>
</dbReference>
<dbReference type="GeneID" id="105898833"/>
<dbReference type="Pfam" id="PF00043">
    <property type="entry name" value="GST_C"/>
    <property type="match status" value="1"/>
</dbReference>
<dbReference type="InterPro" id="IPR042360">
    <property type="entry name" value="AIMP2"/>
</dbReference>
<evidence type="ECO:0000256" key="7">
    <source>
        <dbReference type="ARBA" id="ARBA00022703"/>
    </source>
</evidence>
<keyword evidence="9" id="KW-0832">Ubl conjugation</keyword>
<dbReference type="OrthoDB" id="2309723at2759"/>
<dbReference type="Proteomes" id="UP000515152">
    <property type="component" value="Chromosome 1"/>
</dbReference>
<dbReference type="KEGG" id="char:105898833"/>
<keyword evidence="7" id="KW-0053">Apoptosis</keyword>
<evidence type="ECO:0000256" key="5">
    <source>
        <dbReference type="ARBA" id="ARBA00022490"/>
    </source>
</evidence>
<reference evidence="20" key="1">
    <citation type="submission" date="2025-08" db="UniProtKB">
        <authorList>
            <consortium name="RefSeq"/>
        </authorList>
    </citation>
    <scope>IDENTIFICATION</scope>
</reference>
<evidence type="ECO:0000256" key="6">
    <source>
        <dbReference type="ARBA" id="ARBA00022553"/>
    </source>
</evidence>
<dbReference type="Pfam" id="PF18569">
    <property type="entry name" value="Thioredoxin_16"/>
    <property type="match status" value="1"/>
</dbReference>
<keyword evidence="10" id="KW-0648">Protein biosynthesis</keyword>
<dbReference type="GO" id="GO:0006412">
    <property type="term" value="P:translation"/>
    <property type="evidence" value="ECO:0007669"/>
    <property type="project" value="UniProtKB-KW"/>
</dbReference>
<accession>A0A6P3VU38</accession>
<feature type="domain" description="AIMP2 lysyl-tRNA synthetase binding" evidence="17">
    <location>
        <begin position="1"/>
        <end position="47"/>
    </location>
</feature>
<evidence type="ECO:0000256" key="3">
    <source>
        <dbReference type="ARBA" id="ARBA00015852"/>
    </source>
</evidence>
<dbReference type="RefSeq" id="XP_012681379.2">
    <property type="nucleotide sequence ID" value="XM_012825925.3"/>
</dbReference>